<dbReference type="Proteomes" id="UP000770661">
    <property type="component" value="Unassembled WGS sequence"/>
</dbReference>
<evidence type="ECO:0000313" key="2">
    <source>
        <dbReference type="Proteomes" id="UP000770661"/>
    </source>
</evidence>
<gene>
    <name evidence="1" type="ORF">GWK47_026231</name>
</gene>
<evidence type="ECO:0000313" key="1">
    <source>
        <dbReference type="EMBL" id="KAG0697764.1"/>
    </source>
</evidence>
<name>A0A8J8WCL8_CHIOP</name>
<protein>
    <submittedName>
        <fullName evidence="1">Uncharacterized protein</fullName>
    </submittedName>
</protein>
<comment type="caution">
    <text evidence="1">The sequence shown here is derived from an EMBL/GenBank/DDBJ whole genome shotgun (WGS) entry which is preliminary data.</text>
</comment>
<keyword evidence="2" id="KW-1185">Reference proteome</keyword>
<dbReference type="AlphaFoldDB" id="A0A8J8WCL8"/>
<reference evidence="1" key="1">
    <citation type="submission" date="2020-07" db="EMBL/GenBank/DDBJ databases">
        <title>The High-quality genome of the commercially important snow crab, Chionoecetes opilio.</title>
        <authorList>
            <person name="Jeong J.-H."/>
            <person name="Ryu S."/>
        </authorList>
    </citation>
    <scope>NUCLEOTIDE SEQUENCE</scope>
    <source>
        <strain evidence="1">MADBK_172401_WGS</strain>
        <tissue evidence="1">Digestive gland</tissue>
    </source>
</reference>
<proteinExistence type="predicted"/>
<dbReference type="EMBL" id="JACEEZ010025755">
    <property type="protein sequence ID" value="KAG0697764.1"/>
    <property type="molecule type" value="Genomic_DNA"/>
</dbReference>
<organism evidence="1 2">
    <name type="scientific">Chionoecetes opilio</name>
    <name type="common">Atlantic snow crab</name>
    <name type="synonym">Cancer opilio</name>
    <dbReference type="NCBI Taxonomy" id="41210"/>
    <lineage>
        <taxon>Eukaryota</taxon>
        <taxon>Metazoa</taxon>
        <taxon>Ecdysozoa</taxon>
        <taxon>Arthropoda</taxon>
        <taxon>Crustacea</taxon>
        <taxon>Multicrustacea</taxon>
        <taxon>Malacostraca</taxon>
        <taxon>Eumalacostraca</taxon>
        <taxon>Eucarida</taxon>
        <taxon>Decapoda</taxon>
        <taxon>Pleocyemata</taxon>
        <taxon>Brachyura</taxon>
        <taxon>Eubrachyura</taxon>
        <taxon>Majoidea</taxon>
        <taxon>Majidae</taxon>
        <taxon>Chionoecetes</taxon>
    </lineage>
</organism>
<accession>A0A8J8WCL8</accession>
<sequence length="127" mass="12894">MSTTLGSWCAAPARMSPAPRCAPNTAPTSSSTSVATAAQWPCSSASAPPTSVTPATMTFSASPTYPRLICPAALPVPAPTSRRARSVPCTCNIHPQGRSLPWAVEFAATLTPSEGLVCSSGCHPAVP</sequence>